<feature type="domain" description="HTH lysR-type" evidence="5">
    <location>
        <begin position="33"/>
        <end position="90"/>
    </location>
</feature>
<evidence type="ECO:0000313" key="7">
    <source>
        <dbReference type="Proteomes" id="UP000599109"/>
    </source>
</evidence>
<keyword evidence="4" id="KW-0804">Transcription</keyword>
<comment type="caution">
    <text evidence="6">The sequence shown here is derived from an EMBL/GenBank/DDBJ whole genome shotgun (WGS) entry which is preliminary data.</text>
</comment>
<protein>
    <submittedName>
        <fullName evidence="6">LysR family transcriptional regulator</fullName>
    </submittedName>
</protein>
<dbReference type="GO" id="GO:0003677">
    <property type="term" value="F:DNA binding"/>
    <property type="evidence" value="ECO:0007669"/>
    <property type="project" value="UniProtKB-KW"/>
</dbReference>
<dbReference type="InterPro" id="IPR036390">
    <property type="entry name" value="WH_DNA-bd_sf"/>
</dbReference>
<dbReference type="SUPFAM" id="SSF53850">
    <property type="entry name" value="Periplasmic binding protein-like II"/>
    <property type="match status" value="1"/>
</dbReference>
<dbReference type="InterPro" id="IPR000847">
    <property type="entry name" value="LysR_HTH_N"/>
</dbReference>
<dbReference type="GO" id="GO:0005829">
    <property type="term" value="C:cytosol"/>
    <property type="evidence" value="ECO:0007669"/>
    <property type="project" value="TreeGrafter"/>
</dbReference>
<dbReference type="PANTHER" id="PTHR30419:SF8">
    <property type="entry name" value="NITROGEN ASSIMILATION TRANSCRIPTIONAL ACTIVATOR-RELATED"/>
    <property type="match status" value="1"/>
</dbReference>
<dbReference type="GO" id="GO:0003700">
    <property type="term" value="F:DNA-binding transcription factor activity"/>
    <property type="evidence" value="ECO:0007669"/>
    <property type="project" value="InterPro"/>
</dbReference>
<dbReference type="AlphaFoldDB" id="A0A937CTY8"/>
<evidence type="ECO:0000256" key="3">
    <source>
        <dbReference type="ARBA" id="ARBA00023125"/>
    </source>
</evidence>
<evidence type="ECO:0000259" key="5">
    <source>
        <dbReference type="PROSITE" id="PS50931"/>
    </source>
</evidence>
<organism evidence="6 7">
    <name type="scientific">Ramlibacter monticola</name>
    <dbReference type="NCBI Taxonomy" id="1926872"/>
    <lineage>
        <taxon>Bacteria</taxon>
        <taxon>Pseudomonadati</taxon>
        <taxon>Pseudomonadota</taxon>
        <taxon>Betaproteobacteria</taxon>
        <taxon>Burkholderiales</taxon>
        <taxon>Comamonadaceae</taxon>
        <taxon>Ramlibacter</taxon>
    </lineage>
</organism>
<name>A0A937CTY8_9BURK</name>
<dbReference type="EMBL" id="JAEQNE010000002">
    <property type="protein sequence ID" value="MBL0391487.1"/>
    <property type="molecule type" value="Genomic_DNA"/>
</dbReference>
<evidence type="ECO:0000256" key="4">
    <source>
        <dbReference type="ARBA" id="ARBA00023163"/>
    </source>
</evidence>
<dbReference type="Pfam" id="PF03466">
    <property type="entry name" value="LysR_substrate"/>
    <property type="match status" value="1"/>
</dbReference>
<keyword evidence="7" id="KW-1185">Reference proteome</keyword>
<keyword evidence="3" id="KW-0238">DNA-binding</keyword>
<proteinExistence type="inferred from homology"/>
<keyword evidence="2" id="KW-0805">Transcription regulation</keyword>
<dbReference type="PRINTS" id="PR00039">
    <property type="entry name" value="HTHLYSR"/>
</dbReference>
<dbReference type="PANTHER" id="PTHR30419">
    <property type="entry name" value="HTH-TYPE TRANSCRIPTIONAL REGULATOR YBHD"/>
    <property type="match status" value="1"/>
</dbReference>
<evidence type="ECO:0000256" key="1">
    <source>
        <dbReference type="ARBA" id="ARBA00009437"/>
    </source>
</evidence>
<dbReference type="PROSITE" id="PS50931">
    <property type="entry name" value="HTH_LYSR"/>
    <property type="match status" value="1"/>
</dbReference>
<sequence>MRIIQPRFPITVGYRSGAPSPKAGKFTEARMAVRLDDIDYFLAVARHGQVRRAASALGLSQPALTKGLHRLEKELGFPLFIRGARGMTLTPVAEQFRQRTQILRASLGDAIKEAADLHLGALGLLRVGVSPLYAQRLFVPACVQLHEQRPAARVRVMINLNDALVSALRLGDLDLSISALPGVLAEDLETIPLIKDDLRLVVREDHPLLSRRRVRIQDLASAEWMLPGPDVAARRSVEARLAAAGLPPPRIAVEVSNTAVQLSSLLVHSDLVSIMSEGMLDGPSGGGIAPLPFAEARFTREIGVMLRKGHALPPLAKRFLEILRECSRGSPARKRSPSRHAA</sequence>
<dbReference type="Gene3D" id="3.40.190.290">
    <property type="match status" value="1"/>
</dbReference>
<dbReference type="InterPro" id="IPR050950">
    <property type="entry name" value="HTH-type_LysR_regulators"/>
</dbReference>
<dbReference type="Proteomes" id="UP000599109">
    <property type="component" value="Unassembled WGS sequence"/>
</dbReference>
<dbReference type="Gene3D" id="1.10.10.10">
    <property type="entry name" value="Winged helix-like DNA-binding domain superfamily/Winged helix DNA-binding domain"/>
    <property type="match status" value="1"/>
</dbReference>
<reference evidence="6 7" key="1">
    <citation type="journal article" date="2017" name="Int. J. Syst. Evol. Microbiol.">
        <title>Ramlibacter monticola sp. nov., isolated from forest soil.</title>
        <authorList>
            <person name="Chaudhary D.K."/>
            <person name="Kim J."/>
        </authorList>
    </citation>
    <scope>NUCLEOTIDE SEQUENCE [LARGE SCALE GENOMIC DNA]</scope>
    <source>
        <strain evidence="6 7">KACC 19175</strain>
    </source>
</reference>
<gene>
    <name evidence="6" type="ORF">JJ685_10080</name>
</gene>
<dbReference type="RefSeq" id="WP_201674115.1">
    <property type="nucleotide sequence ID" value="NZ_JAEQNE010000002.1"/>
</dbReference>
<dbReference type="InterPro" id="IPR005119">
    <property type="entry name" value="LysR_subst-bd"/>
</dbReference>
<evidence type="ECO:0000313" key="6">
    <source>
        <dbReference type="EMBL" id="MBL0391487.1"/>
    </source>
</evidence>
<dbReference type="Pfam" id="PF00126">
    <property type="entry name" value="HTH_1"/>
    <property type="match status" value="1"/>
</dbReference>
<evidence type="ECO:0000256" key="2">
    <source>
        <dbReference type="ARBA" id="ARBA00023015"/>
    </source>
</evidence>
<dbReference type="SUPFAM" id="SSF46785">
    <property type="entry name" value="Winged helix' DNA-binding domain"/>
    <property type="match status" value="1"/>
</dbReference>
<accession>A0A937CTY8</accession>
<dbReference type="InterPro" id="IPR036388">
    <property type="entry name" value="WH-like_DNA-bd_sf"/>
</dbReference>
<comment type="similarity">
    <text evidence="1">Belongs to the LysR transcriptional regulatory family.</text>
</comment>